<proteinExistence type="predicted"/>
<evidence type="ECO:0000259" key="8">
    <source>
        <dbReference type="Pfam" id="PF18117"/>
    </source>
</evidence>
<evidence type="ECO:0000256" key="2">
    <source>
        <dbReference type="ARBA" id="ARBA00004496"/>
    </source>
</evidence>
<feature type="domain" description="EDS1 EP" evidence="8">
    <location>
        <begin position="401"/>
        <end position="606"/>
    </location>
</feature>
<evidence type="ECO:0000256" key="3">
    <source>
        <dbReference type="ARBA" id="ARBA00022490"/>
    </source>
</evidence>
<dbReference type="Pfam" id="PF18117">
    <property type="entry name" value="EDS1_EP"/>
    <property type="match status" value="1"/>
</dbReference>
<dbReference type="InterPro" id="IPR041266">
    <property type="entry name" value="EDS1_EP"/>
</dbReference>
<dbReference type="Pfam" id="PF01764">
    <property type="entry name" value="Lipase_3"/>
    <property type="match status" value="1"/>
</dbReference>
<keyword evidence="3" id="KW-0963">Cytoplasm</keyword>
<accession>A0A0C9RSQ7</accession>
<feature type="transmembrane region" description="Helical" evidence="6">
    <location>
        <begin position="131"/>
        <end position="152"/>
    </location>
</feature>
<dbReference type="GO" id="GO:0005737">
    <property type="term" value="C:cytoplasm"/>
    <property type="evidence" value="ECO:0007669"/>
    <property type="project" value="UniProtKB-SubCell"/>
</dbReference>
<organism evidence="9">
    <name type="scientific">Wollemia nobilis</name>
    <dbReference type="NCBI Taxonomy" id="56998"/>
    <lineage>
        <taxon>Eukaryota</taxon>
        <taxon>Viridiplantae</taxon>
        <taxon>Streptophyta</taxon>
        <taxon>Embryophyta</taxon>
        <taxon>Tracheophyta</taxon>
        <taxon>Spermatophyta</taxon>
        <taxon>Pinopsida</taxon>
        <taxon>Pinidae</taxon>
        <taxon>Conifers II</taxon>
        <taxon>Araucariales</taxon>
        <taxon>Araucariaceae</taxon>
        <taxon>Wollemia</taxon>
    </lineage>
</organism>
<protein>
    <submittedName>
        <fullName evidence="9">TSA: Wollemia nobilis Ref_Wollemi_Transcript_14739_2197 transcribed RNA sequence</fullName>
    </submittedName>
</protein>
<reference evidence="9" key="1">
    <citation type="submission" date="2015-02" db="EMBL/GenBank/DDBJ databases">
        <title>A transcriptome of Wollemia nobilis - a relic of Gondwana.</title>
        <authorList>
            <person name="Chia J.Y."/>
            <person name="Leong Y.S."/>
            <person name="Abdul Karim S."/>
            <person name="Wan Azmi N."/>
            <person name="Hercus R."/>
            <person name="Croft L."/>
        </authorList>
    </citation>
    <scope>NUCLEOTIDE SEQUENCE</scope>
    <source>
        <strain evidence="9">MaeBrown</strain>
        <tissue evidence="9">Leaf</tissue>
    </source>
</reference>
<dbReference type="GO" id="GO:0006629">
    <property type="term" value="P:lipid metabolic process"/>
    <property type="evidence" value="ECO:0007669"/>
    <property type="project" value="InterPro"/>
</dbReference>
<evidence type="ECO:0000256" key="5">
    <source>
        <dbReference type="ARBA" id="ARBA00023242"/>
    </source>
</evidence>
<keyword evidence="6" id="KW-0812">Transmembrane</keyword>
<keyword evidence="6" id="KW-1133">Transmembrane helix</keyword>
<dbReference type="SUPFAM" id="SSF53474">
    <property type="entry name" value="alpha/beta-Hydrolases"/>
    <property type="match status" value="1"/>
</dbReference>
<dbReference type="AlphaFoldDB" id="A0A0C9RSQ7"/>
<dbReference type="PANTHER" id="PTHR47413">
    <property type="entry name" value="LIPASE-LIKE PAD4"/>
    <property type="match status" value="1"/>
</dbReference>
<dbReference type="GO" id="GO:0006952">
    <property type="term" value="P:defense response"/>
    <property type="evidence" value="ECO:0007669"/>
    <property type="project" value="UniProtKB-KW"/>
</dbReference>
<evidence type="ECO:0000256" key="4">
    <source>
        <dbReference type="ARBA" id="ARBA00022821"/>
    </source>
</evidence>
<evidence type="ECO:0000259" key="7">
    <source>
        <dbReference type="Pfam" id="PF01764"/>
    </source>
</evidence>
<keyword evidence="5" id="KW-0539">Nucleus</keyword>
<sequence>MDLDGPLTPLFAEGQEVATFLASCGILSKAWEEICSASANSTGSFVIKEYEGVVYVSFPAFYVEDFAVRGGKYGECNAQNESRVFSDCLKGTDKEPVLVHKGAFTRFQHILDKSDFKEKMDRFMKKKEKQAIIFVGHSIGGAVATLATIWLLEQRSKQISPFCITFGSPLVGDAGLGEAISREDWSGKFCHVVYKSDVFPRMLLAPFEATADPLNAILPHWGIIMNNAPVTVSQPNIQEACRTLLNNVWQCTSLIVKNYTEESCLRSPYRPFGTYMFCSSYGAACVEDSEAALKMLHFTMQSKEDKSFDEIAGACISDHTGYGNMLEHITEFLLNTRRIANPISDSPFEMGIALQLEAMGVGAENDHARLALNKAGEVQYEYDSNIAELNENLSKSQSYQAELEWYKGRCKDEGPGYYDCFKLQGDKRDFRANYLRKTLETFWNEIVEKVEKHELPSNFQSQNKWVNAGTTYRKLVEPLDIAHYYRTCKDGKSYLSPGVRPHRHIVLEKWFEEKEKTRRGRGRGRETKLGRTKFASLTEDSCFWARLEEACKETNLANAQFKESLEGFEAYVGNMIKNHSISAEIFLEQSSFMKWWQQYKDVQVQSPNWRVSSPLLQFMASESWKSRN</sequence>
<feature type="domain" description="Fungal lipase-type" evidence="7">
    <location>
        <begin position="92"/>
        <end position="203"/>
    </location>
</feature>
<evidence type="ECO:0000313" key="9">
    <source>
        <dbReference type="EMBL" id="JAG86639.1"/>
    </source>
</evidence>
<dbReference type="CDD" id="cd00519">
    <property type="entry name" value="Lipase_3"/>
    <property type="match status" value="1"/>
</dbReference>
<dbReference type="InterPro" id="IPR002921">
    <property type="entry name" value="Fungal_lipase-type"/>
</dbReference>
<keyword evidence="6" id="KW-0472">Membrane</keyword>
<name>A0A0C9RSQ7_9CONI</name>
<dbReference type="PANTHER" id="PTHR47413:SF2">
    <property type="entry name" value="LIPASE-LIKE PAD4"/>
    <property type="match status" value="1"/>
</dbReference>
<dbReference type="InterPro" id="IPR029058">
    <property type="entry name" value="AB_hydrolase_fold"/>
</dbReference>
<dbReference type="EMBL" id="GCHU01014655">
    <property type="protein sequence ID" value="JAG86639.1"/>
    <property type="molecule type" value="Transcribed_RNA"/>
</dbReference>
<evidence type="ECO:0000256" key="6">
    <source>
        <dbReference type="SAM" id="Phobius"/>
    </source>
</evidence>
<keyword evidence="4" id="KW-0611">Plant defense</keyword>
<dbReference type="Gene3D" id="3.40.50.1820">
    <property type="entry name" value="alpha/beta hydrolase"/>
    <property type="match status" value="1"/>
</dbReference>
<evidence type="ECO:0000256" key="1">
    <source>
        <dbReference type="ARBA" id="ARBA00004123"/>
    </source>
</evidence>
<comment type="subcellular location">
    <subcellularLocation>
        <location evidence="2">Cytoplasm</location>
    </subcellularLocation>
    <subcellularLocation>
        <location evidence="1">Nucleus</location>
    </subcellularLocation>
</comment>
<dbReference type="GO" id="GO:0005634">
    <property type="term" value="C:nucleus"/>
    <property type="evidence" value="ECO:0007669"/>
    <property type="project" value="UniProtKB-SubCell"/>
</dbReference>